<evidence type="ECO:0000313" key="7">
    <source>
        <dbReference type="Proteomes" id="UP000184387"/>
    </source>
</evidence>
<dbReference type="GO" id="GO:0051287">
    <property type="term" value="F:NAD binding"/>
    <property type="evidence" value="ECO:0007669"/>
    <property type="project" value="InterPro"/>
</dbReference>
<evidence type="ECO:0000313" key="6">
    <source>
        <dbReference type="EMBL" id="SHJ28035.1"/>
    </source>
</evidence>
<dbReference type="RefSeq" id="WP_245818270.1">
    <property type="nucleotide sequence ID" value="NZ_FQZF01000011.1"/>
</dbReference>
<feature type="active site" evidence="3">
    <location>
        <position position="175"/>
    </location>
</feature>
<dbReference type="Proteomes" id="UP000184387">
    <property type="component" value="Unassembled WGS sequence"/>
</dbReference>
<dbReference type="GO" id="GO:0050661">
    <property type="term" value="F:NADP binding"/>
    <property type="evidence" value="ECO:0007669"/>
    <property type="project" value="InterPro"/>
</dbReference>
<dbReference type="InterPro" id="IPR029154">
    <property type="entry name" value="HIBADH-like_NADP-bd"/>
</dbReference>
<reference evidence="6 7" key="1">
    <citation type="submission" date="2016-11" db="EMBL/GenBank/DDBJ databases">
        <authorList>
            <person name="Jaros S."/>
            <person name="Januszkiewicz K."/>
            <person name="Wedrychowicz H."/>
        </authorList>
    </citation>
    <scope>NUCLEOTIDE SEQUENCE [LARGE SCALE GENOMIC DNA]</scope>
    <source>
        <strain evidence="6 7">DSM 14916</strain>
    </source>
</reference>
<evidence type="ECO:0008006" key="8">
    <source>
        <dbReference type="Google" id="ProtNLM"/>
    </source>
</evidence>
<evidence type="ECO:0000259" key="5">
    <source>
        <dbReference type="Pfam" id="PF14833"/>
    </source>
</evidence>
<accession>A0A1M6I0V5</accession>
<dbReference type="EMBL" id="FQZF01000011">
    <property type="protein sequence ID" value="SHJ28035.1"/>
    <property type="molecule type" value="Genomic_DNA"/>
</dbReference>
<feature type="domain" description="6-phosphogluconate dehydrogenase NADP-binding" evidence="4">
    <location>
        <begin position="7"/>
        <end position="166"/>
    </location>
</feature>
<sequence>MRKLQTLSFIGLGVMGEPMCRHLTTKSGLPVAIYDISAEPVARLAETGAVPAPSVEDAARHGNVIFLSLPSGKHLQAVCEGEGGLLASVREGQTIVDLGTSPVDLSRALAGRFAAKGVDYADAPVARTRQAAEQGTLAITVGASEAVFACIEPLLRCFASEVTHCGAVGAGQVVKILNNMVVVGTVTALCEAAAIARSAGVEAGPLFETFMKGSADSFALRNHGLKSVAPRLFPQRTFPTEYMLKDISYALDMAAAGGVRAREAELTASLLQEAVEQGYGADYWPVIMKLIEVQEARPAE</sequence>
<evidence type="ECO:0000256" key="2">
    <source>
        <dbReference type="ARBA" id="ARBA00023027"/>
    </source>
</evidence>
<dbReference type="Pfam" id="PF14833">
    <property type="entry name" value="NAD_binding_11"/>
    <property type="match status" value="1"/>
</dbReference>
<evidence type="ECO:0000256" key="1">
    <source>
        <dbReference type="ARBA" id="ARBA00023002"/>
    </source>
</evidence>
<keyword evidence="2" id="KW-0520">NAD</keyword>
<evidence type="ECO:0000256" key="3">
    <source>
        <dbReference type="PIRSR" id="PIRSR000103-1"/>
    </source>
</evidence>
<dbReference type="InterPro" id="IPR008927">
    <property type="entry name" value="6-PGluconate_DH-like_C_sf"/>
</dbReference>
<dbReference type="Gene3D" id="1.10.1040.10">
    <property type="entry name" value="N-(1-d-carboxylethyl)-l-norvaline Dehydrogenase, domain 2"/>
    <property type="match status" value="1"/>
</dbReference>
<dbReference type="InterPro" id="IPR015815">
    <property type="entry name" value="HIBADH-related"/>
</dbReference>
<dbReference type="PIRSF" id="PIRSF000103">
    <property type="entry name" value="HIBADH"/>
    <property type="match status" value="1"/>
</dbReference>
<dbReference type="Pfam" id="PF03446">
    <property type="entry name" value="NAD_binding_2"/>
    <property type="match status" value="1"/>
</dbReference>
<dbReference type="AlphaFoldDB" id="A0A1M6I0V5"/>
<dbReference type="InterPro" id="IPR013328">
    <property type="entry name" value="6PGD_dom2"/>
</dbReference>
<dbReference type="SUPFAM" id="SSF48179">
    <property type="entry name" value="6-phosphogluconate dehydrogenase C-terminal domain-like"/>
    <property type="match status" value="1"/>
</dbReference>
<dbReference type="PANTHER" id="PTHR43060:SF15">
    <property type="entry name" value="3-HYDROXYISOBUTYRATE DEHYDROGENASE-LIKE 1, MITOCHONDRIAL-RELATED"/>
    <property type="match status" value="1"/>
</dbReference>
<gene>
    <name evidence="6" type="ORF">SAMN02745194_02163</name>
</gene>
<name>A0A1M6I0V5_9PROT</name>
<dbReference type="GO" id="GO:0016491">
    <property type="term" value="F:oxidoreductase activity"/>
    <property type="evidence" value="ECO:0007669"/>
    <property type="project" value="UniProtKB-KW"/>
</dbReference>
<feature type="domain" description="3-hydroxyisobutyrate dehydrogenase-like NAD-binding" evidence="5">
    <location>
        <begin position="169"/>
        <end position="281"/>
    </location>
</feature>
<proteinExistence type="predicted"/>
<dbReference type="Gene3D" id="3.40.50.720">
    <property type="entry name" value="NAD(P)-binding Rossmann-like Domain"/>
    <property type="match status" value="1"/>
</dbReference>
<evidence type="ECO:0000259" key="4">
    <source>
        <dbReference type="Pfam" id="PF03446"/>
    </source>
</evidence>
<dbReference type="STRING" id="198092.SAMN02745194_02163"/>
<protein>
    <recommendedName>
        <fullName evidence="8">3-hydroxyisobutyrate dehydrogenase</fullName>
    </recommendedName>
</protein>
<dbReference type="InterPro" id="IPR006115">
    <property type="entry name" value="6PGDH_NADP-bd"/>
</dbReference>
<dbReference type="PANTHER" id="PTHR43060">
    <property type="entry name" value="3-HYDROXYISOBUTYRATE DEHYDROGENASE-LIKE 1, MITOCHONDRIAL-RELATED"/>
    <property type="match status" value="1"/>
</dbReference>
<keyword evidence="7" id="KW-1185">Reference proteome</keyword>
<keyword evidence="1" id="KW-0560">Oxidoreductase</keyword>
<dbReference type="SUPFAM" id="SSF51735">
    <property type="entry name" value="NAD(P)-binding Rossmann-fold domains"/>
    <property type="match status" value="1"/>
</dbReference>
<dbReference type="InterPro" id="IPR036291">
    <property type="entry name" value="NAD(P)-bd_dom_sf"/>
</dbReference>
<organism evidence="6 7">
    <name type="scientific">Muricoccus roseus</name>
    <dbReference type="NCBI Taxonomy" id="198092"/>
    <lineage>
        <taxon>Bacteria</taxon>
        <taxon>Pseudomonadati</taxon>
        <taxon>Pseudomonadota</taxon>
        <taxon>Alphaproteobacteria</taxon>
        <taxon>Acetobacterales</taxon>
        <taxon>Roseomonadaceae</taxon>
        <taxon>Muricoccus</taxon>
    </lineage>
</organism>